<sequence>MPLTPTRLEDDHVILEPLRPEHAPALEAAAADGELWKLWFTSAPPPGQAASYIAKALQSQADGQHLPFAVREKSTNEIVGSTRYYDFAAELPRIAIGYTWYAKRWQRSHLNSACKRLLLKHAFEALDCVAVEFHTDHRNLDSQRAIERLGACKDGILRAHKRRPDGTLRDTVCYSILAGEWPDVNRWLGMRLERLTKALPLPNPPLQAGEGAD</sequence>
<keyword evidence="2" id="KW-0808">Transferase</keyword>
<dbReference type="PANTHER" id="PTHR43610">
    <property type="entry name" value="BLL6696 PROTEIN"/>
    <property type="match status" value="1"/>
</dbReference>
<name>A0A369URM4_9GAMM</name>
<dbReference type="SUPFAM" id="SSF55729">
    <property type="entry name" value="Acyl-CoA N-acyltransferases (Nat)"/>
    <property type="match status" value="1"/>
</dbReference>
<gene>
    <name evidence="2" type="ORF">DVJ77_07620</name>
</gene>
<dbReference type="InterPro" id="IPR016181">
    <property type="entry name" value="Acyl_CoA_acyltransferase"/>
</dbReference>
<protein>
    <submittedName>
        <fullName evidence="2">N-acetyltransferase</fullName>
    </submittedName>
</protein>
<dbReference type="EMBL" id="QQAH01000006">
    <property type="protein sequence ID" value="RDD82280.1"/>
    <property type="molecule type" value="Genomic_DNA"/>
</dbReference>
<evidence type="ECO:0000259" key="1">
    <source>
        <dbReference type="PROSITE" id="PS51186"/>
    </source>
</evidence>
<dbReference type="AlphaFoldDB" id="A0A369URM4"/>
<dbReference type="RefSeq" id="WP_114844900.1">
    <property type="nucleotide sequence ID" value="NZ_JBHSPE010000008.1"/>
</dbReference>
<organism evidence="2 3">
    <name type="scientific">Dyella tabacisoli</name>
    <dbReference type="NCBI Taxonomy" id="2282381"/>
    <lineage>
        <taxon>Bacteria</taxon>
        <taxon>Pseudomonadati</taxon>
        <taxon>Pseudomonadota</taxon>
        <taxon>Gammaproteobacteria</taxon>
        <taxon>Lysobacterales</taxon>
        <taxon>Rhodanobacteraceae</taxon>
        <taxon>Dyella</taxon>
    </lineage>
</organism>
<feature type="domain" description="N-acetyltransferase" evidence="1">
    <location>
        <begin position="13"/>
        <end position="179"/>
    </location>
</feature>
<dbReference type="OrthoDB" id="5295305at2"/>
<keyword evidence="3" id="KW-1185">Reference proteome</keyword>
<dbReference type="PANTHER" id="PTHR43610:SF1">
    <property type="entry name" value="N-ACETYLTRANSFERASE DOMAIN-CONTAINING PROTEIN"/>
    <property type="match status" value="1"/>
</dbReference>
<accession>A0A369URM4</accession>
<dbReference type="Gene3D" id="3.40.630.30">
    <property type="match status" value="1"/>
</dbReference>
<dbReference type="InterPro" id="IPR000182">
    <property type="entry name" value="GNAT_dom"/>
</dbReference>
<proteinExistence type="predicted"/>
<dbReference type="Pfam" id="PF13302">
    <property type="entry name" value="Acetyltransf_3"/>
    <property type="match status" value="1"/>
</dbReference>
<evidence type="ECO:0000313" key="2">
    <source>
        <dbReference type="EMBL" id="RDD82280.1"/>
    </source>
</evidence>
<evidence type="ECO:0000313" key="3">
    <source>
        <dbReference type="Proteomes" id="UP000253782"/>
    </source>
</evidence>
<comment type="caution">
    <text evidence="2">The sequence shown here is derived from an EMBL/GenBank/DDBJ whole genome shotgun (WGS) entry which is preliminary data.</text>
</comment>
<reference evidence="2 3" key="1">
    <citation type="submission" date="2018-07" db="EMBL/GenBank/DDBJ databases">
        <title>Dyella tabacisoli L4-6T, whole genome shotgun sequence.</title>
        <authorList>
            <person name="Zhou X.-K."/>
            <person name="Li W.-J."/>
            <person name="Duan Y.-Q."/>
        </authorList>
    </citation>
    <scope>NUCLEOTIDE SEQUENCE [LARGE SCALE GENOMIC DNA]</scope>
    <source>
        <strain evidence="2 3">L4-6</strain>
    </source>
</reference>
<dbReference type="GO" id="GO:0016747">
    <property type="term" value="F:acyltransferase activity, transferring groups other than amino-acyl groups"/>
    <property type="evidence" value="ECO:0007669"/>
    <property type="project" value="InterPro"/>
</dbReference>
<dbReference type="Proteomes" id="UP000253782">
    <property type="component" value="Unassembled WGS sequence"/>
</dbReference>
<dbReference type="PROSITE" id="PS51186">
    <property type="entry name" value="GNAT"/>
    <property type="match status" value="1"/>
</dbReference>